<evidence type="ECO:0000313" key="3">
    <source>
        <dbReference type="EMBL" id="CAL1128021.1"/>
    </source>
</evidence>
<organism evidence="2">
    <name type="scientific">Cladocopium goreaui</name>
    <dbReference type="NCBI Taxonomy" id="2562237"/>
    <lineage>
        <taxon>Eukaryota</taxon>
        <taxon>Sar</taxon>
        <taxon>Alveolata</taxon>
        <taxon>Dinophyceae</taxon>
        <taxon>Suessiales</taxon>
        <taxon>Symbiodiniaceae</taxon>
        <taxon>Cladocopium</taxon>
    </lineage>
</organism>
<dbReference type="AlphaFoldDB" id="A0A9P1FFZ7"/>
<reference evidence="2" key="1">
    <citation type="submission" date="2022-10" db="EMBL/GenBank/DDBJ databases">
        <authorList>
            <person name="Chen Y."/>
            <person name="Dougan E. K."/>
            <person name="Chan C."/>
            <person name="Rhodes N."/>
            <person name="Thang M."/>
        </authorList>
    </citation>
    <scope>NUCLEOTIDE SEQUENCE</scope>
</reference>
<proteinExistence type="predicted"/>
<feature type="compositionally biased region" description="Polar residues" evidence="1">
    <location>
        <begin position="88"/>
        <end position="104"/>
    </location>
</feature>
<reference evidence="3" key="2">
    <citation type="submission" date="2024-04" db="EMBL/GenBank/DDBJ databases">
        <authorList>
            <person name="Chen Y."/>
            <person name="Shah S."/>
            <person name="Dougan E. K."/>
            <person name="Thang M."/>
            <person name="Chan C."/>
        </authorList>
    </citation>
    <scope>NUCLEOTIDE SEQUENCE [LARGE SCALE GENOMIC DNA]</scope>
</reference>
<dbReference type="EMBL" id="CAMXCT020000147">
    <property type="protein sequence ID" value="CAL1128021.1"/>
    <property type="molecule type" value="Genomic_DNA"/>
</dbReference>
<evidence type="ECO:0000256" key="1">
    <source>
        <dbReference type="SAM" id="MobiDB-lite"/>
    </source>
</evidence>
<dbReference type="EMBL" id="CAMXCT030000147">
    <property type="protein sequence ID" value="CAL4761958.1"/>
    <property type="molecule type" value="Genomic_DNA"/>
</dbReference>
<accession>A0A9P1FFZ7</accession>
<dbReference type="Proteomes" id="UP001152797">
    <property type="component" value="Unassembled WGS sequence"/>
</dbReference>
<evidence type="ECO:0000313" key="2">
    <source>
        <dbReference type="EMBL" id="CAI3974646.1"/>
    </source>
</evidence>
<name>A0A9P1FFZ7_9DINO</name>
<keyword evidence="4" id="KW-1185">Reference proteome</keyword>
<comment type="caution">
    <text evidence="2">The sequence shown here is derived from an EMBL/GenBank/DDBJ whole genome shotgun (WGS) entry which is preliminary data.</text>
</comment>
<evidence type="ECO:0000313" key="4">
    <source>
        <dbReference type="Proteomes" id="UP001152797"/>
    </source>
</evidence>
<dbReference type="EMBL" id="CAMXCT010000147">
    <property type="protein sequence ID" value="CAI3974646.1"/>
    <property type="molecule type" value="Genomic_DNA"/>
</dbReference>
<sequence length="409" mass="44644">MVSQPACVLAVVPQDPPQRAVPATAPETAEALPVMDVPVVAVVSTSSQTDQKDQQHGEAQTVSPALEEPSEHLEPRKELEQRDEEAQTESPMAQDSKETQTVQEQLEHPDTQPENQSQPVDAPPAVELQEAQTQTENQTAQDSKETQTTSEDRADLEHPTDIATAMEETLKVDDDAPALATSGTSTAEAASQESAWMTRVHQLREQESPLRFPSPSSPPDPDVVAKRLGIETRAARGPVVPPLDFGKVQMGEVGIYDFSASMSKARSSELTRASSGSQDGRLGPAFTEPLALSNLSGPSSVVVDLTPEERYQLFMRRMRQKHLGMPKVSPFARPLTLAPLKDHFAFKKKRKSPEQSYFSPGDAIGILASPMEEQLLAPKCSCAGFTMFHRGDIRDRIMTLFGRKGFKVV</sequence>
<feature type="compositionally biased region" description="Basic and acidic residues" evidence="1">
    <location>
        <begin position="69"/>
        <end position="80"/>
    </location>
</feature>
<feature type="compositionally biased region" description="Low complexity" evidence="1">
    <location>
        <begin position="129"/>
        <end position="141"/>
    </location>
</feature>
<feature type="compositionally biased region" description="Basic and acidic residues" evidence="1">
    <location>
        <begin position="142"/>
        <end position="158"/>
    </location>
</feature>
<gene>
    <name evidence="2" type="ORF">C1SCF055_LOCUS3033</name>
</gene>
<protein>
    <submittedName>
        <fullName evidence="2">Uncharacterized protein</fullName>
    </submittedName>
</protein>
<feature type="region of interest" description="Disordered" evidence="1">
    <location>
        <begin position="43"/>
        <end position="158"/>
    </location>
</feature>